<feature type="signal peptide" evidence="1">
    <location>
        <begin position="1"/>
        <end position="18"/>
    </location>
</feature>
<evidence type="ECO:0000313" key="2">
    <source>
        <dbReference type="EMBL" id="KAJ5726998.1"/>
    </source>
</evidence>
<protein>
    <submittedName>
        <fullName evidence="2">Uncharacterized protein</fullName>
    </submittedName>
</protein>
<sequence>MKLTTCASALAFASGVLSAPSVTVEKRNPTGSFELIAYGAESTTIPMFFSDGLAYAGDSSKWTYGTTTTDVTFVITDTELITTATTSGVTLDNSTLLYIRPTTDEVLPVGFTGNGYATPSDATTEEFLFYGTYLMWEEEGGVLSDSFRLLETNVSGIYQYYFDISNTYPSGYITPVVKSLSV</sequence>
<dbReference type="Proteomes" id="UP001215712">
    <property type="component" value="Unassembled WGS sequence"/>
</dbReference>
<organism evidence="2 3">
    <name type="scientific">Penicillium malachiteum</name>
    <dbReference type="NCBI Taxonomy" id="1324776"/>
    <lineage>
        <taxon>Eukaryota</taxon>
        <taxon>Fungi</taxon>
        <taxon>Dikarya</taxon>
        <taxon>Ascomycota</taxon>
        <taxon>Pezizomycotina</taxon>
        <taxon>Eurotiomycetes</taxon>
        <taxon>Eurotiomycetidae</taxon>
        <taxon>Eurotiales</taxon>
        <taxon>Aspergillaceae</taxon>
        <taxon>Penicillium</taxon>
    </lineage>
</organism>
<feature type="chain" id="PRO_5042173883" evidence="1">
    <location>
        <begin position="19"/>
        <end position="182"/>
    </location>
</feature>
<evidence type="ECO:0000313" key="3">
    <source>
        <dbReference type="Proteomes" id="UP001215712"/>
    </source>
</evidence>
<evidence type="ECO:0000256" key="1">
    <source>
        <dbReference type="SAM" id="SignalP"/>
    </source>
</evidence>
<accession>A0AAD6HLP4</accession>
<keyword evidence="1" id="KW-0732">Signal</keyword>
<dbReference type="EMBL" id="JAQJAN010000007">
    <property type="protein sequence ID" value="KAJ5726998.1"/>
    <property type="molecule type" value="Genomic_DNA"/>
</dbReference>
<gene>
    <name evidence="2" type="ORF">N7493_006025</name>
</gene>
<reference evidence="2" key="1">
    <citation type="journal article" date="2023" name="IMA Fungus">
        <title>Comparative genomic study of the Penicillium genus elucidates a diverse pangenome and 15 lateral gene transfer events.</title>
        <authorList>
            <person name="Petersen C."/>
            <person name="Sorensen T."/>
            <person name="Nielsen M.R."/>
            <person name="Sondergaard T.E."/>
            <person name="Sorensen J.L."/>
            <person name="Fitzpatrick D.A."/>
            <person name="Frisvad J.C."/>
            <person name="Nielsen K.L."/>
        </authorList>
    </citation>
    <scope>NUCLEOTIDE SEQUENCE</scope>
    <source>
        <strain evidence="2">IBT 17514</strain>
    </source>
</reference>
<reference evidence="2" key="2">
    <citation type="submission" date="2023-01" db="EMBL/GenBank/DDBJ databases">
        <authorList>
            <person name="Petersen C."/>
        </authorList>
    </citation>
    <scope>NUCLEOTIDE SEQUENCE</scope>
    <source>
        <strain evidence="2">IBT 17514</strain>
    </source>
</reference>
<proteinExistence type="predicted"/>
<dbReference type="AlphaFoldDB" id="A0AAD6HLP4"/>
<keyword evidence="3" id="KW-1185">Reference proteome</keyword>
<comment type="caution">
    <text evidence="2">The sequence shown here is derived from an EMBL/GenBank/DDBJ whole genome shotgun (WGS) entry which is preliminary data.</text>
</comment>
<name>A0AAD6HLP4_9EURO</name>